<comment type="caution">
    <text evidence="7">The sequence shown here is derived from an EMBL/GenBank/DDBJ whole genome shotgun (WGS) entry which is preliminary data.</text>
</comment>
<accession>A0ABQ1GG32</accession>
<comment type="similarity">
    <text evidence="2">Belongs to the TspO/BZRP family.</text>
</comment>
<feature type="transmembrane region" description="Helical" evidence="6">
    <location>
        <begin position="111"/>
        <end position="127"/>
    </location>
</feature>
<evidence type="ECO:0000256" key="6">
    <source>
        <dbReference type="SAM" id="Phobius"/>
    </source>
</evidence>
<dbReference type="Proteomes" id="UP000617979">
    <property type="component" value="Unassembled WGS sequence"/>
</dbReference>
<dbReference type="PANTHER" id="PTHR10057">
    <property type="entry name" value="PERIPHERAL-TYPE BENZODIAZEPINE RECEPTOR"/>
    <property type="match status" value="1"/>
</dbReference>
<keyword evidence="8" id="KW-1185">Reference proteome</keyword>
<comment type="subcellular location">
    <subcellularLocation>
        <location evidence="1">Membrane</location>
        <topology evidence="1">Multi-pass membrane protein</topology>
    </subcellularLocation>
</comment>
<dbReference type="EMBL" id="BMEX01000004">
    <property type="protein sequence ID" value="GGA43135.1"/>
    <property type="molecule type" value="Genomic_DNA"/>
</dbReference>
<evidence type="ECO:0000256" key="1">
    <source>
        <dbReference type="ARBA" id="ARBA00004141"/>
    </source>
</evidence>
<evidence type="ECO:0000256" key="3">
    <source>
        <dbReference type="ARBA" id="ARBA00022692"/>
    </source>
</evidence>
<organism evidence="7 8">
    <name type="scientific">Kroppenstedtia guangzhouensis</name>
    <dbReference type="NCBI Taxonomy" id="1274356"/>
    <lineage>
        <taxon>Bacteria</taxon>
        <taxon>Bacillati</taxon>
        <taxon>Bacillota</taxon>
        <taxon>Bacilli</taxon>
        <taxon>Bacillales</taxon>
        <taxon>Thermoactinomycetaceae</taxon>
        <taxon>Kroppenstedtia</taxon>
    </lineage>
</organism>
<name>A0ABQ1GG32_9BACL</name>
<sequence>MRWKWVSLIIFFMISFGGAGLRASITDMGPGSWYDQLQKPWFHPPTGAFRPVWILLHFLMAVSGWRVFQQRSSAERRYALLFWMVQLALLLLWTGLFFSHHLTGGALLESLVLWFFIGSFVIAAWSVDRVASILFLPYWAWITFTALLNLAIWWRN</sequence>
<keyword evidence="3 6" id="KW-0812">Transmembrane</keyword>
<evidence type="ECO:0000313" key="8">
    <source>
        <dbReference type="Proteomes" id="UP000617979"/>
    </source>
</evidence>
<dbReference type="CDD" id="cd15904">
    <property type="entry name" value="TSPO_MBR"/>
    <property type="match status" value="1"/>
</dbReference>
<dbReference type="Gene3D" id="1.20.1260.100">
    <property type="entry name" value="TspO/MBR protein"/>
    <property type="match status" value="1"/>
</dbReference>
<evidence type="ECO:0000256" key="4">
    <source>
        <dbReference type="ARBA" id="ARBA00022989"/>
    </source>
</evidence>
<dbReference type="RefSeq" id="WP_188431527.1">
    <property type="nucleotide sequence ID" value="NZ_BMEX01000004.1"/>
</dbReference>
<evidence type="ECO:0000256" key="5">
    <source>
        <dbReference type="ARBA" id="ARBA00023136"/>
    </source>
</evidence>
<feature type="transmembrane region" description="Helical" evidence="6">
    <location>
        <begin position="80"/>
        <end position="99"/>
    </location>
</feature>
<feature type="transmembrane region" description="Helical" evidence="6">
    <location>
        <begin position="47"/>
        <end position="68"/>
    </location>
</feature>
<evidence type="ECO:0000313" key="7">
    <source>
        <dbReference type="EMBL" id="GGA43135.1"/>
    </source>
</evidence>
<feature type="transmembrane region" description="Helical" evidence="6">
    <location>
        <begin position="134"/>
        <end position="154"/>
    </location>
</feature>
<dbReference type="Pfam" id="PF03073">
    <property type="entry name" value="TspO_MBR"/>
    <property type="match status" value="1"/>
</dbReference>
<keyword evidence="5 6" id="KW-0472">Membrane</keyword>
<gene>
    <name evidence="7" type="primary">tspO</name>
    <name evidence="7" type="ORF">GCM10007416_15250</name>
</gene>
<reference evidence="8" key="1">
    <citation type="journal article" date="2019" name="Int. J. Syst. Evol. Microbiol.">
        <title>The Global Catalogue of Microorganisms (GCM) 10K type strain sequencing project: providing services to taxonomists for standard genome sequencing and annotation.</title>
        <authorList>
            <consortium name="The Broad Institute Genomics Platform"/>
            <consortium name="The Broad Institute Genome Sequencing Center for Infectious Disease"/>
            <person name="Wu L."/>
            <person name="Ma J."/>
        </authorList>
    </citation>
    <scope>NUCLEOTIDE SEQUENCE [LARGE SCALE GENOMIC DNA]</scope>
    <source>
        <strain evidence="8">CGMCC 1.12404</strain>
    </source>
</reference>
<protein>
    <submittedName>
        <fullName evidence="7">Tryptophan-rich sensory protein</fullName>
    </submittedName>
</protein>
<keyword evidence="4 6" id="KW-1133">Transmembrane helix</keyword>
<dbReference type="InterPro" id="IPR004307">
    <property type="entry name" value="TspO_MBR"/>
</dbReference>
<dbReference type="PANTHER" id="PTHR10057:SF0">
    <property type="entry name" value="TRANSLOCATOR PROTEIN"/>
    <property type="match status" value="1"/>
</dbReference>
<dbReference type="PIRSF" id="PIRSF005859">
    <property type="entry name" value="PBR"/>
    <property type="match status" value="1"/>
</dbReference>
<dbReference type="InterPro" id="IPR038330">
    <property type="entry name" value="TspO/MBR-related_sf"/>
</dbReference>
<evidence type="ECO:0000256" key="2">
    <source>
        <dbReference type="ARBA" id="ARBA00007524"/>
    </source>
</evidence>
<proteinExistence type="inferred from homology"/>